<sequence>MAALPHKSEENPGEASASSSRQCHTLQECGPAICAEVCCCHGSLSIAGAPSTPGSFTNRIQAAFRCVLCGYQGLSPALCGHCHPFSTRGAPGRSDVVVLAWGLCACAAPSPVRARGKSGRVSASTGIVKRLKRKSRRLLKKAETPEEFRGLELIATQPEVADGSEGADGLNTFQQLLRKDRGAQSASEGRSDAAAQTTKWGETARVVSKLLLNRRWK</sequence>
<organism evidence="2 3">
    <name type="scientific">Monodon monoceros</name>
    <name type="common">Narwhal</name>
    <name type="synonym">Ceratodon monodon</name>
    <dbReference type="NCBI Taxonomy" id="40151"/>
    <lineage>
        <taxon>Eukaryota</taxon>
        <taxon>Metazoa</taxon>
        <taxon>Chordata</taxon>
        <taxon>Craniata</taxon>
        <taxon>Vertebrata</taxon>
        <taxon>Euteleostomi</taxon>
        <taxon>Mammalia</taxon>
        <taxon>Eutheria</taxon>
        <taxon>Laurasiatheria</taxon>
        <taxon>Artiodactyla</taxon>
        <taxon>Whippomorpha</taxon>
        <taxon>Cetacea</taxon>
        <taxon>Odontoceti</taxon>
        <taxon>Monodontidae</taxon>
        <taxon>Monodon</taxon>
    </lineage>
</organism>
<evidence type="ECO:0000313" key="2">
    <source>
        <dbReference type="EMBL" id="TKC40141.1"/>
    </source>
</evidence>
<accession>A0A4U1ETW6</accession>
<gene>
    <name evidence="2" type="ORF">EI555_010671</name>
</gene>
<comment type="caution">
    <text evidence="2">The sequence shown here is derived from an EMBL/GenBank/DDBJ whole genome shotgun (WGS) entry which is preliminary data.</text>
</comment>
<protein>
    <submittedName>
        <fullName evidence="2">Uncharacterized protein</fullName>
    </submittedName>
</protein>
<reference evidence="3" key="1">
    <citation type="journal article" date="2019" name="IScience">
        <title>Narwhal Genome Reveals Long-Term Low Genetic Diversity despite Current Large Abundance Size.</title>
        <authorList>
            <person name="Westbury M.V."/>
            <person name="Petersen B."/>
            <person name="Garde E."/>
            <person name="Heide-Jorgensen M.P."/>
            <person name="Lorenzen E.D."/>
        </authorList>
    </citation>
    <scope>NUCLEOTIDE SEQUENCE [LARGE SCALE GENOMIC DNA]</scope>
</reference>
<dbReference type="AlphaFoldDB" id="A0A4U1ETW6"/>
<feature type="compositionally biased region" description="Polar residues" evidence="1">
    <location>
        <begin position="184"/>
        <end position="199"/>
    </location>
</feature>
<feature type="region of interest" description="Disordered" evidence="1">
    <location>
        <begin position="180"/>
        <end position="199"/>
    </location>
</feature>
<dbReference type="EMBL" id="RWIC01000791">
    <property type="protein sequence ID" value="TKC40141.1"/>
    <property type="molecule type" value="Genomic_DNA"/>
</dbReference>
<proteinExistence type="predicted"/>
<evidence type="ECO:0000313" key="3">
    <source>
        <dbReference type="Proteomes" id="UP000308365"/>
    </source>
</evidence>
<name>A0A4U1ETW6_MONMO</name>
<dbReference type="Proteomes" id="UP000308365">
    <property type="component" value="Unassembled WGS sequence"/>
</dbReference>
<evidence type="ECO:0000256" key="1">
    <source>
        <dbReference type="SAM" id="MobiDB-lite"/>
    </source>
</evidence>